<evidence type="ECO:0000313" key="6">
    <source>
        <dbReference type="Proteomes" id="UP000095283"/>
    </source>
</evidence>
<dbReference type="Gene3D" id="3.30.530.20">
    <property type="match status" value="1"/>
</dbReference>
<evidence type="ECO:0000256" key="1">
    <source>
        <dbReference type="ARBA" id="ARBA00004141"/>
    </source>
</evidence>
<name>A0A1I7XJU2_HETBA</name>
<dbReference type="Proteomes" id="UP000095283">
    <property type="component" value="Unplaced"/>
</dbReference>
<dbReference type="GO" id="GO:0005789">
    <property type="term" value="C:endoplasmic reticulum membrane"/>
    <property type="evidence" value="ECO:0007669"/>
    <property type="project" value="TreeGrafter"/>
</dbReference>
<keyword evidence="3 4" id="KW-0472">Membrane</keyword>
<dbReference type="InterPro" id="IPR002913">
    <property type="entry name" value="START_lipid-bd_dom"/>
</dbReference>
<feature type="domain" description="START" evidence="5">
    <location>
        <begin position="144"/>
        <end position="321"/>
    </location>
</feature>
<evidence type="ECO:0000256" key="4">
    <source>
        <dbReference type="SAM" id="Phobius"/>
    </source>
</evidence>
<accession>A0A1I7XJU2</accession>
<sequence>MSGRDPLLVSESVGIGKDRRKFIIISIFDASLNVLLWLLCTVLFFFSHKQGGLPQYLLVVSSFSIAWFELWLMPFKVLPRERRCEHFDSFASHDDVVSVRDRRSPSDPVSVSRSRVVGVLPRNSNNRHFSDDDFRSAVEYTSGLFISLTKHIFLQKWVKYSTMLKFGLIFSLGKRDLESGKSYKVLTHHITFTRNLNVLLLFYSMLHGKTFLNGILKLWNAGDFVDVRRIRLDSAALIYSGIFVSVESTISPANEKVTRGHNGPSVIRVIGGDSANEACLEWIMRTDLRGGLPKRLVQCSMLSYFIEHISRLREYVERQSIAES</sequence>
<dbReference type="WBParaSite" id="Hba_17788">
    <property type="protein sequence ID" value="Hba_17788"/>
    <property type="gene ID" value="Hba_17788"/>
</dbReference>
<dbReference type="InterPro" id="IPR051869">
    <property type="entry name" value="STARD3"/>
</dbReference>
<feature type="transmembrane region" description="Helical" evidence="4">
    <location>
        <begin position="53"/>
        <end position="73"/>
    </location>
</feature>
<dbReference type="GO" id="GO:0140284">
    <property type="term" value="C:endoplasmic reticulum-endosome membrane contact site"/>
    <property type="evidence" value="ECO:0007669"/>
    <property type="project" value="TreeGrafter"/>
</dbReference>
<dbReference type="GO" id="GO:0008289">
    <property type="term" value="F:lipid binding"/>
    <property type="evidence" value="ECO:0007669"/>
    <property type="project" value="InterPro"/>
</dbReference>
<dbReference type="GO" id="GO:0005765">
    <property type="term" value="C:lysosomal membrane"/>
    <property type="evidence" value="ECO:0007669"/>
    <property type="project" value="TreeGrafter"/>
</dbReference>
<dbReference type="InterPro" id="IPR023393">
    <property type="entry name" value="START-like_dom_sf"/>
</dbReference>
<dbReference type="Pfam" id="PF01852">
    <property type="entry name" value="START"/>
    <property type="match status" value="1"/>
</dbReference>
<proteinExistence type="predicted"/>
<evidence type="ECO:0000313" key="7">
    <source>
        <dbReference type="WBParaSite" id="Hba_17788"/>
    </source>
</evidence>
<evidence type="ECO:0000256" key="2">
    <source>
        <dbReference type="ARBA" id="ARBA00022692"/>
    </source>
</evidence>
<dbReference type="AlphaFoldDB" id="A0A1I7XJU2"/>
<keyword evidence="6" id="KW-1185">Reference proteome</keyword>
<feature type="transmembrane region" description="Helical" evidence="4">
    <location>
        <begin position="22"/>
        <end position="47"/>
    </location>
</feature>
<keyword evidence="2 4" id="KW-0812">Transmembrane</keyword>
<comment type="subcellular location">
    <subcellularLocation>
        <location evidence="1">Membrane</location>
        <topology evidence="1">Multi-pass membrane protein</topology>
    </subcellularLocation>
</comment>
<dbReference type="GO" id="GO:0031902">
    <property type="term" value="C:late endosome membrane"/>
    <property type="evidence" value="ECO:0007669"/>
    <property type="project" value="TreeGrafter"/>
</dbReference>
<protein>
    <submittedName>
        <fullName evidence="7">START domain-containing protein</fullName>
    </submittedName>
</protein>
<keyword evidence="4" id="KW-1133">Transmembrane helix</keyword>
<reference evidence="7" key="1">
    <citation type="submission" date="2016-11" db="UniProtKB">
        <authorList>
            <consortium name="WormBaseParasite"/>
        </authorList>
    </citation>
    <scope>IDENTIFICATION</scope>
</reference>
<dbReference type="Pfam" id="PF10457">
    <property type="entry name" value="MENTAL"/>
    <property type="match status" value="1"/>
</dbReference>
<dbReference type="SUPFAM" id="SSF55961">
    <property type="entry name" value="Bet v1-like"/>
    <property type="match status" value="1"/>
</dbReference>
<evidence type="ECO:0000256" key="3">
    <source>
        <dbReference type="ARBA" id="ARBA00023136"/>
    </source>
</evidence>
<evidence type="ECO:0000259" key="5">
    <source>
        <dbReference type="PROSITE" id="PS50848"/>
    </source>
</evidence>
<dbReference type="PANTHER" id="PTHR46121">
    <property type="entry name" value="STEROIDOGENIC ACUTE REGULATORY PROTEIN-LIKE"/>
    <property type="match status" value="1"/>
</dbReference>
<organism evidence="6 7">
    <name type="scientific">Heterorhabditis bacteriophora</name>
    <name type="common">Entomopathogenic nematode worm</name>
    <dbReference type="NCBI Taxonomy" id="37862"/>
    <lineage>
        <taxon>Eukaryota</taxon>
        <taxon>Metazoa</taxon>
        <taxon>Ecdysozoa</taxon>
        <taxon>Nematoda</taxon>
        <taxon>Chromadorea</taxon>
        <taxon>Rhabditida</taxon>
        <taxon>Rhabditina</taxon>
        <taxon>Rhabditomorpha</taxon>
        <taxon>Strongyloidea</taxon>
        <taxon>Heterorhabditidae</taxon>
        <taxon>Heterorhabditis</taxon>
    </lineage>
</organism>
<dbReference type="GO" id="GO:0099044">
    <property type="term" value="P:vesicle tethering to endoplasmic reticulum"/>
    <property type="evidence" value="ECO:0007669"/>
    <property type="project" value="TreeGrafter"/>
</dbReference>
<dbReference type="PROSITE" id="PS50848">
    <property type="entry name" value="START"/>
    <property type="match status" value="1"/>
</dbReference>
<dbReference type="PANTHER" id="PTHR46121:SF4">
    <property type="entry name" value="STEROIDOGENIC ACUTE REGULATORY PROTEIN-LIKE"/>
    <property type="match status" value="1"/>
</dbReference>
<dbReference type="InterPro" id="IPR019498">
    <property type="entry name" value="MENTAL"/>
</dbReference>